<protein>
    <recommendedName>
        <fullName evidence="9">Exonuclease domain-containing protein</fullName>
    </recommendedName>
</protein>
<keyword evidence="3" id="KW-0479">Metal-binding</keyword>
<evidence type="ECO:0000259" key="9">
    <source>
        <dbReference type="SMART" id="SM00479"/>
    </source>
</evidence>
<dbReference type="InterPro" id="IPR013520">
    <property type="entry name" value="Ribonucl_H"/>
</dbReference>
<dbReference type="InterPro" id="IPR040393">
    <property type="entry name" value="TREX1/2"/>
</dbReference>
<evidence type="ECO:0000313" key="10">
    <source>
        <dbReference type="EMBL" id="MPA60346.1"/>
    </source>
</evidence>
<evidence type="ECO:0000256" key="6">
    <source>
        <dbReference type="ARBA" id="ARBA00022842"/>
    </source>
</evidence>
<comment type="similarity">
    <text evidence="7">Belongs to the exonuclease superfamily. TREX family.</text>
</comment>
<dbReference type="CDD" id="cd06127">
    <property type="entry name" value="DEDDh"/>
    <property type="match status" value="1"/>
</dbReference>
<keyword evidence="4" id="KW-0378">Hydrolase</keyword>
<keyword evidence="5" id="KW-0269">Exonuclease</keyword>
<keyword evidence="6" id="KW-0460">Magnesium</keyword>
<dbReference type="InterPro" id="IPR012337">
    <property type="entry name" value="RNaseH-like_sf"/>
</dbReference>
<dbReference type="InterPro" id="IPR036397">
    <property type="entry name" value="RNaseH_sf"/>
</dbReference>
<proteinExistence type="inferred from homology"/>
<dbReference type="Pfam" id="PF00929">
    <property type="entry name" value="RNase_T"/>
    <property type="match status" value="1"/>
</dbReference>
<reference evidence="10" key="1">
    <citation type="submission" date="2019-08" db="EMBL/GenBank/DDBJ databases">
        <title>Reference gene set and small RNA set construction with multiple tissues from Davidia involucrata Baill.</title>
        <authorList>
            <person name="Yang H."/>
            <person name="Zhou C."/>
            <person name="Li G."/>
            <person name="Wang J."/>
            <person name="Gao P."/>
            <person name="Wang M."/>
            <person name="Wang R."/>
            <person name="Zhao Y."/>
        </authorList>
    </citation>
    <scope>NUCLEOTIDE SEQUENCE</scope>
    <source>
        <tissue evidence="10">Mixed with DoveR01_LX</tissue>
    </source>
</reference>
<comment type="cofactor">
    <cofactor evidence="1">
        <name>Mg(2+)</name>
        <dbReference type="ChEBI" id="CHEBI:18420"/>
    </cofactor>
</comment>
<dbReference type="AlphaFoldDB" id="A0A5B7AWS4"/>
<evidence type="ECO:0000256" key="2">
    <source>
        <dbReference type="ARBA" id="ARBA00022722"/>
    </source>
</evidence>
<dbReference type="GO" id="GO:0008296">
    <property type="term" value="F:3'-5'-DNA exonuclease activity"/>
    <property type="evidence" value="ECO:0007669"/>
    <property type="project" value="TreeGrafter"/>
</dbReference>
<name>A0A5B7AWS4_DAVIN</name>
<evidence type="ECO:0000256" key="5">
    <source>
        <dbReference type="ARBA" id="ARBA00022839"/>
    </source>
</evidence>
<gene>
    <name evidence="10" type="ORF">Din_029787</name>
</gene>
<dbReference type="SMART" id="SM00479">
    <property type="entry name" value="EXOIII"/>
    <property type="match status" value="1"/>
</dbReference>
<dbReference type="PANTHER" id="PTHR13058:SF19">
    <property type="entry name" value="LD40940P"/>
    <property type="match status" value="1"/>
</dbReference>
<evidence type="ECO:0000256" key="4">
    <source>
        <dbReference type="ARBA" id="ARBA00022801"/>
    </source>
</evidence>
<evidence type="ECO:0000256" key="7">
    <source>
        <dbReference type="ARBA" id="ARBA00025769"/>
    </source>
</evidence>
<evidence type="ECO:0000256" key="8">
    <source>
        <dbReference type="SAM" id="MobiDB-lite"/>
    </source>
</evidence>
<dbReference type="EMBL" id="GHES01029787">
    <property type="protein sequence ID" value="MPA60346.1"/>
    <property type="molecule type" value="Transcribed_RNA"/>
</dbReference>
<sequence length="337" mass="37949">MRTVAMCFSMLQVPRCRIHTLASSWWENFRSLSRTGGNSSSFKLLGSNTYGHEGGHSRRWTRRPISTKTEGKNKNTLSSKTSSIRHEISDGKISSSTKLGINKSEISEFQRIQYCDIQQKIAENKDLASLVTVIIFDIETTGFSRENERIIEIALQDLLGGENSTFQTLVNPERYVPNPHIHGISTHMVNRPDVPRMKDLIPILLQYVSSRQKPGGNVVLIAHNARCFDVPFLIKEFSRCSFEVPPDWLFVDTLPMAREVMKSGGSKLSTKTSLQALREYYGIPLVGSAHRAMSDVNTLSLILQRMTFDLKLPVAGLVERSFRASDLTNLKKKKNSS</sequence>
<dbReference type="GO" id="GO:0046872">
    <property type="term" value="F:metal ion binding"/>
    <property type="evidence" value="ECO:0007669"/>
    <property type="project" value="UniProtKB-KW"/>
</dbReference>
<dbReference type="SUPFAM" id="SSF53098">
    <property type="entry name" value="Ribonuclease H-like"/>
    <property type="match status" value="1"/>
</dbReference>
<dbReference type="GO" id="GO:0006308">
    <property type="term" value="P:DNA catabolic process"/>
    <property type="evidence" value="ECO:0007669"/>
    <property type="project" value="TreeGrafter"/>
</dbReference>
<evidence type="ECO:0000256" key="1">
    <source>
        <dbReference type="ARBA" id="ARBA00001946"/>
    </source>
</evidence>
<dbReference type="PANTHER" id="PTHR13058">
    <property type="entry name" value="THREE PRIME REPAIR EXONUCLEASE 1, 2"/>
    <property type="match status" value="1"/>
</dbReference>
<feature type="domain" description="Exonuclease" evidence="9">
    <location>
        <begin position="132"/>
        <end position="312"/>
    </location>
</feature>
<keyword evidence="2" id="KW-0540">Nuclease</keyword>
<dbReference type="FunFam" id="3.30.420.10:FF:000081">
    <property type="entry name" value="Exonuclease DPD1 chloroplastic/mitochondrial"/>
    <property type="match status" value="1"/>
</dbReference>
<organism evidence="10">
    <name type="scientific">Davidia involucrata</name>
    <name type="common">Dove tree</name>
    <dbReference type="NCBI Taxonomy" id="16924"/>
    <lineage>
        <taxon>Eukaryota</taxon>
        <taxon>Viridiplantae</taxon>
        <taxon>Streptophyta</taxon>
        <taxon>Embryophyta</taxon>
        <taxon>Tracheophyta</taxon>
        <taxon>Spermatophyta</taxon>
        <taxon>Magnoliopsida</taxon>
        <taxon>eudicotyledons</taxon>
        <taxon>Gunneridae</taxon>
        <taxon>Pentapetalae</taxon>
        <taxon>asterids</taxon>
        <taxon>Cornales</taxon>
        <taxon>Nyssaceae</taxon>
        <taxon>Davidia</taxon>
    </lineage>
</organism>
<evidence type="ECO:0000256" key="3">
    <source>
        <dbReference type="ARBA" id="ARBA00022723"/>
    </source>
</evidence>
<dbReference type="GO" id="GO:0003676">
    <property type="term" value="F:nucleic acid binding"/>
    <property type="evidence" value="ECO:0007669"/>
    <property type="project" value="InterPro"/>
</dbReference>
<accession>A0A5B7AWS4</accession>
<feature type="region of interest" description="Disordered" evidence="8">
    <location>
        <begin position="50"/>
        <end position="85"/>
    </location>
</feature>
<dbReference type="Gene3D" id="3.30.420.10">
    <property type="entry name" value="Ribonuclease H-like superfamily/Ribonuclease H"/>
    <property type="match status" value="1"/>
</dbReference>
<dbReference type="GO" id="GO:0005737">
    <property type="term" value="C:cytoplasm"/>
    <property type="evidence" value="ECO:0007669"/>
    <property type="project" value="TreeGrafter"/>
</dbReference>